<dbReference type="Proteomes" id="UP000008225">
    <property type="component" value="Chromosome 8"/>
</dbReference>
<protein>
    <submittedName>
        <fullName evidence="1">Uncharacterized protein</fullName>
    </submittedName>
</protein>
<proteinExistence type="predicted"/>
<evidence type="ECO:0000313" key="2">
    <source>
        <dbReference type="Proteomes" id="UP000008225"/>
    </source>
</evidence>
<reference evidence="1 2" key="1">
    <citation type="submission" date="2009-03" db="EMBL/GenBank/DDBJ databases">
        <authorList>
            <person name="Warren W."/>
            <person name="Ye L."/>
            <person name="Minx P."/>
            <person name="Worley K."/>
            <person name="Gibbs R."/>
            <person name="Wilson R.K."/>
        </authorList>
    </citation>
    <scope>NUCLEOTIDE SEQUENCE [LARGE SCALE GENOMIC DNA]</scope>
</reference>
<organism evidence="1 2">
    <name type="scientific">Callithrix jacchus</name>
    <name type="common">White-tufted-ear marmoset</name>
    <name type="synonym">Simia Jacchus</name>
    <dbReference type="NCBI Taxonomy" id="9483"/>
    <lineage>
        <taxon>Eukaryota</taxon>
        <taxon>Metazoa</taxon>
        <taxon>Chordata</taxon>
        <taxon>Craniata</taxon>
        <taxon>Vertebrata</taxon>
        <taxon>Euteleostomi</taxon>
        <taxon>Mammalia</taxon>
        <taxon>Eutheria</taxon>
        <taxon>Euarchontoglires</taxon>
        <taxon>Primates</taxon>
        <taxon>Haplorrhini</taxon>
        <taxon>Platyrrhini</taxon>
        <taxon>Cebidae</taxon>
        <taxon>Callitrichinae</taxon>
        <taxon>Callithrix</taxon>
        <taxon>Callithrix</taxon>
    </lineage>
</organism>
<evidence type="ECO:0000313" key="1">
    <source>
        <dbReference type="Ensembl" id="ENSCJAP00000085944.1"/>
    </source>
</evidence>
<accession>A0A8I4A2S5</accession>
<name>A0A8I4A2S5_CALJA</name>
<dbReference type="GeneTree" id="ENSGT00940000167695"/>
<reference evidence="1" key="2">
    <citation type="submission" date="2025-08" db="UniProtKB">
        <authorList>
            <consortium name="Ensembl"/>
        </authorList>
    </citation>
    <scope>IDENTIFICATION</scope>
</reference>
<dbReference type="PANTHER" id="PTHR12138">
    <property type="entry name" value="PRIMATE-EXPANDED PROTEIN FAMILY"/>
    <property type="match status" value="1"/>
</dbReference>
<dbReference type="PRINTS" id="PR02045">
    <property type="entry name" value="F138DOMAIN"/>
</dbReference>
<sequence length="127" mass="13368">MGIAHVALQTSLFSNSFFSGARSLPGLGPSCWTRFPGSRSVHNNSDSLCLLPRLEHSGIITARCSLSLAGSGDPPISVSQVAGTTGMCLHVQVIFVFFVEIGFHHVSQAVLKLRGSSDPPTSTSQIS</sequence>
<reference evidence="1" key="3">
    <citation type="submission" date="2025-09" db="UniProtKB">
        <authorList>
            <consortium name="Ensembl"/>
        </authorList>
    </citation>
    <scope>IDENTIFICATION</scope>
</reference>
<dbReference type="AlphaFoldDB" id="A0A8I4A2S5"/>
<dbReference type="PANTHER" id="PTHR12138:SF162">
    <property type="entry name" value="CHROMOSOME UNDETERMINED SCAFFOLD_275, WHOLE GENOME SHOTGUN SEQUENCE"/>
    <property type="match status" value="1"/>
</dbReference>
<keyword evidence="2" id="KW-1185">Reference proteome</keyword>
<dbReference type="Ensembl" id="ENSCJAT00000125798.1">
    <property type="protein sequence ID" value="ENSCJAP00000085944.1"/>
    <property type="gene ID" value="ENSCJAG00000072784.1"/>
</dbReference>